<evidence type="ECO:0000313" key="8">
    <source>
        <dbReference type="EMBL" id="MFC5551649.1"/>
    </source>
</evidence>
<comment type="caution">
    <text evidence="8">The sequence shown here is derived from an EMBL/GenBank/DDBJ whole genome shotgun (WGS) entry which is preliminary data.</text>
</comment>
<reference evidence="9" key="1">
    <citation type="journal article" date="2019" name="Int. J. Syst. Evol. Microbiol.">
        <title>The Global Catalogue of Microorganisms (GCM) 10K type strain sequencing project: providing services to taxonomists for standard genome sequencing and annotation.</title>
        <authorList>
            <consortium name="The Broad Institute Genomics Platform"/>
            <consortium name="The Broad Institute Genome Sequencing Center for Infectious Disease"/>
            <person name="Wu L."/>
            <person name="Ma J."/>
        </authorList>
    </citation>
    <scope>NUCLEOTIDE SEQUENCE [LARGE SCALE GENOMIC DNA]</scope>
    <source>
        <strain evidence="9">CGMCC 4.5798</strain>
    </source>
</reference>
<feature type="transmembrane region" description="Helical" evidence="7">
    <location>
        <begin position="281"/>
        <end position="299"/>
    </location>
</feature>
<evidence type="ECO:0000256" key="3">
    <source>
        <dbReference type="ARBA" id="ARBA00022475"/>
    </source>
</evidence>
<feature type="transmembrane region" description="Helical" evidence="7">
    <location>
        <begin position="91"/>
        <end position="113"/>
    </location>
</feature>
<feature type="transmembrane region" description="Helical" evidence="7">
    <location>
        <begin position="20"/>
        <end position="38"/>
    </location>
</feature>
<evidence type="ECO:0000313" key="9">
    <source>
        <dbReference type="Proteomes" id="UP001596086"/>
    </source>
</evidence>
<organism evidence="8 9">
    <name type="scientific">Massilia aerilata</name>
    <dbReference type="NCBI Taxonomy" id="453817"/>
    <lineage>
        <taxon>Bacteria</taxon>
        <taxon>Pseudomonadati</taxon>
        <taxon>Pseudomonadota</taxon>
        <taxon>Betaproteobacteria</taxon>
        <taxon>Burkholderiales</taxon>
        <taxon>Oxalobacteraceae</taxon>
        <taxon>Telluria group</taxon>
        <taxon>Massilia</taxon>
    </lineage>
</organism>
<dbReference type="Gene3D" id="1.20.1250.20">
    <property type="entry name" value="MFS general substrate transporter like domains"/>
    <property type="match status" value="1"/>
</dbReference>
<evidence type="ECO:0000256" key="6">
    <source>
        <dbReference type="ARBA" id="ARBA00023136"/>
    </source>
</evidence>
<protein>
    <submittedName>
        <fullName evidence="8">Lysophospholipid transporter LplT</fullName>
    </submittedName>
</protein>
<dbReference type="Pfam" id="PF07690">
    <property type="entry name" value="MFS_1"/>
    <property type="match status" value="1"/>
</dbReference>
<proteinExistence type="predicted"/>
<evidence type="ECO:0000256" key="4">
    <source>
        <dbReference type="ARBA" id="ARBA00022692"/>
    </source>
</evidence>
<evidence type="ECO:0000256" key="7">
    <source>
        <dbReference type="SAM" id="Phobius"/>
    </source>
</evidence>
<feature type="transmembrane region" description="Helical" evidence="7">
    <location>
        <begin position="370"/>
        <end position="390"/>
    </location>
</feature>
<evidence type="ECO:0000256" key="1">
    <source>
        <dbReference type="ARBA" id="ARBA00004651"/>
    </source>
</evidence>
<keyword evidence="5 7" id="KW-1133">Transmembrane helix</keyword>
<keyword evidence="9" id="KW-1185">Reference proteome</keyword>
<evidence type="ECO:0000256" key="5">
    <source>
        <dbReference type="ARBA" id="ARBA00022989"/>
    </source>
</evidence>
<dbReference type="RefSeq" id="WP_379776065.1">
    <property type="nucleotide sequence ID" value="NZ_JBHSMZ010000024.1"/>
</dbReference>
<accession>A0ABW0S582</accession>
<dbReference type="Proteomes" id="UP001596086">
    <property type="component" value="Unassembled WGS sequence"/>
</dbReference>
<feature type="transmembrane region" description="Helical" evidence="7">
    <location>
        <begin position="221"/>
        <end position="244"/>
    </location>
</feature>
<dbReference type="InterPro" id="IPR011701">
    <property type="entry name" value="MFS"/>
</dbReference>
<feature type="transmembrane region" description="Helical" evidence="7">
    <location>
        <begin position="173"/>
        <end position="200"/>
    </location>
</feature>
<feature type="transmembrane region" description="Helical" evidence="7">
    <location>
        <begin position="50"/>
        <end position="71"/>
    </location>
</feature>
<sequence length="400" mass="41180">MSEPSPPHAATMRALAGSQLLTALADNALLIVALALLAERGARAWMDPSLRISLYLSYVLLAPFAGARADALPKGRLIALVNLVKLGGCGLLAAGAHPLLAFGVIGLAGVYYGPAKYGILAELIPAAQLVQANAWIEIATVAAMLGGPLLGGVLLGAPLWMESLHTVPRQASVAIGVLCVLAALCATAIPPTRHGAVARARPLRRFRRQLAALWRDPQGQVSIAVTTLFWAVAAVLQFLVIRWAETVLKLPLGGAAVLLCCLAAGVVAGSLLAARFVNAGEALRVLPAGMALGLAIVLTGQVTGLRAACCALCATGIVGGILMVPMNALLQQRGAALMKPGASIAVQAFSENLASLVLLAVYGALLAGRVPVVTIVIAFGLLVIAAMLLLQGHRRIQHEF</sequence>
<feature type="transmembrane region" description="Helical" evidence="7">
    <location>
        <begin position="305"/>
        <end position="330"/>
    </location>
</feature>
<dbReference type="PANTHER" id="PTHR43266:SF2">
    <property type="entry name" value="MAJOR FACILITATOR SUPERFAMILY (MFS) PROFILE DOMAIN-CONTAINING PROTEIN"/>
    <property type="match status" value="1"/>
</dbReference>
<keyword evidence="6 7" id="KW-0472">Membrane</keyword>
<dbReference type="PANTHER" id="PTHR43266">
    <property type="entry name" value="MACROLIDE-EFFLUX PROTEIN"/>
    <property type="match status" value="1"/>
</dbReference>
<feature type="transmembrane region" description="Helical" evidence="7">
    <location>
        <begin position="134"/>
        <end position="161"/>
    </location>
</feature>
<gene>
    <name evidence="8" type="primary">lplT</name>
    <name evidence="8" type="ORF">ACFPO9_24285</name>
</gene>
<dbReference type="EMBL" id="JBHSMZ010000024">
    <property type="protein sequence ID" value="MFC5551649.1"/>
    <property type="molecule type" value="Genomic_DNA"/>
</dbReference>
<dbReference type="InterPro" id="IPR036259">
    <property type="entry name" value="MFS_trans_sf"/>
</dbReference>
<evidence type="ECO:0000256" key="2">
    <source>
        <dbReference type="ARBA" id="ARBA00022448"/>
    </source>
</evidence>
<dbReference type="SUPFAM" id="SSF103473">
    <property type="entry name" value="MFS general substrate transporter"/>
    <property type="match status" value="1"/>
</dbReference>
<feature type="transmembrane region" description="Helical" evidence="7">
    <location>
        <begin position="342"/>
        <end position="364"/>
    </location>
</feature>
<comment type="subcellular location">
    <subcellularLocation>
        <location evidence="1">Cell membrane</location>
        <topology evidence="1">Multi-pass membrane protein</topology>
    </subcellularLocation>
</comment>
<dbReference type="NCBIfam" id="NF008397">
    <property type="entry name" value="PRK11195.1"/>
    <property type="match status" value="1"/>
</dbReference>
<feature type="transmembrane region" description="Helical" evidence="7">
    <location>
        <begin position="250"/>
        <end position="274"/>
    </location>
</feature>
<keyword evidence="4 7" id="KW-0812">Transmembrane</keyword>
<name>A0ABW0S582_9BURK</name>
<keyword evidence="2" id="KW-0813">Transport</keyword>
<keyword evidence="3" id="KW-1003">Cell membrane</keyword>